<protein>
    <submittedName>
        <fullName evidence="1">Uncharacterized protein</fullName>
    </submittedName>
</protein>
<evidence type="ECO:0000313" key="2">
    <source>
        <dbReference type="Proteomes" id="UP000247233"/>
    </source>
</evidence>
<reference evidence="1 2" key="1">
    <citation type="submission" date="2016-12" db="EMBL/GenBank/DDBJ databases">
        <title>The genomes of Aspergillus section Nigri reveals drivers in fungal speciation.</title>
        <authorList>
            <consortium name="DOE Joint Genome Institute"/>
            <person name="Vesth T.C."/>
            <person name="Nybo J."/>
            <person name="Theobald S."/>
            <person name="Brandl J."/>
            <person name="Frisvad J.C."/>
            <person name="Nielsen K.F."/>
            <person name="Lyhne E.K."/>
            <person name="Kogle M.E."/>
            <person name="Kuo A."/>
            <person name="Riley R."/>
            <person name="Clum A."/>
            <person name="Nolan M."/>
            <person name="Lipzen A."/>
            <person name="Salamov A."/>
            <person name="Henrissat B."/>
            <person name="Wiebenga A."/>
            <person name="De Vries R.P."/>
            <person name="Grigoriev I.V."/>
            <person name="Mortensen U.H."/>
            <person name="Andersen M.R."/>
            <person name="Baker S.E."/>
        </authorList>
    </citation>
    <scope>NUCLEOTIDE SEQUENCE [LARGE SCALE GENOMIC DNA]</scope>
    <source>
        <strain evidence="1 2">CBS 117.55</strain>
    </source>
</reference>
<sequence length="101" mass="11505">MGLFLRMDGYDWGGGGWRWMYPEGIKIKEWSERLGLEIECDAMRCLLDKKKKTMIWGGGLEGFISFPPPNPSCPYVCMSMFVLLVAGIGYLTRFRGVELIS</sequence>
<keyword evidence="2" id="KW-1185">Reference proteome</keyword>
<evidence type="ECO:0000313" key="1">
    <source>
        <dbReference type="EMBL" id="PWY75484.1"/>
    </source>
</evidence>
<organism evidence="1 2">
    <name type="scientific">Aspergillus heteromorphus CBS 117.55</name>
    <dbReference type="NCBI Taxonomy" id="1448321"/>
    <lineage>
        <taxon>Eukaryota</taxon>
        <taxon>Fungi</taxon>
        <taxon>Dikarya</taxon>
        <taxon>Ascomycota</taxon>
        <taxon>Pezizomycotina</taxon>
        <taxon>Eurotiomycetes</taxon>
        <taxon>Eurotiomycetidae</taxon>
        <taxon>Eurotiales</taxon>
        <taxon>Aspergillaceae</taxon>
        <taxon>Aspergillus</taxon>
        <taxon>Aspergillus subgen. Circumdati</taxon>
    </lineage>
</organism>
<dbReference type="Proteomes" id="UP000247233">
    <property type="component" value="Unassembled WGS sequence"/>
</dbReference>
<accession>A0A317VM84</accession>
<dbReference type="RefSeq" id="XP_025397450.1">
    <property type="nucleotide sequence ID" value="XM_025548902.1"/>
</dbReference>
<name>A0A317VM84_9EURO</name>
<dbReference type="EMBL" id="MSFL01000021">
    <property type="protein sequence ID" value="PWY75484.1"/>
    <property type="molecule type" value="Genomic_DNA"/>
</dbReference>
<proteinExistence type="predicted"/>
<gene>
    <name evidence="1" type="ORF">BO70DRAFT_97985</name>
</gene>
<dbReference type="GeneID" id="37071139"/>
<dbReference type="VEuPathDB" id="FungiDB:BO70DRAFT_97985"/>
<comment type="caution">
    <text evidence="1">The sequence shown here is derived from an EMBL/GenBank/DDBJ whole genome shotgun (WGS) entry which is preliminary data.</text>
</comment>
<dbReference type="AlphaFoldDB" id="A0A317VM84"/>